<reference evidence="5 6" key="1">
    <citation type="journal article" date="2019" name="Int. J. Syst. Evol. Microbiol.">
        <title>Streptomyces cadmiisoli sp. nov., a novel actinomycete isolated from cadmium-contaminated soil.</title>
        <authorList>
            <person name="Li K."/>
            <person name="Tang X."/>
            <person name="Zhao J."/>
            <person name="Guo Y."/>
            <person name="Tang Y."/>
            <person name="Gao J."/>
        </authorList>
    </citation>
    <scope>NUCLEOTIDE SEQUENCE [LARGE SCALE GENOMIC DNA]</scope>
    <source>
        <strain evidence="5 6">ZFG47</strain>
    </source>
</reference>
<feature type="domain" description="Ketoreductase" evidence="4">
    <location>
        <begin position="28"/>
        <end position="208"/>
    </location>
</feature>
<dbReference type="Gene3D" id="3.40.50.720">
    <property type="entry name" value="NAD(P)-binding Rossmann-like Domain"/>
    <property type="match status" value="1"/>
</dbReference>
<dbReference type="SMART" id="SM00822">
    <property type="entry name" value="PKS_KR"/>
    <property type="match status" value="1"/>
</dbReference>
<evidence type="ECO:0000256" key="1">
    <source>
        <dbReference type="ARBA" id="ARBA00006484"/>
    </source>
</evidence>
<dbReference type="KEGG" id="scad:DN051_35940"/>
<evidence type="ECO:0000313" key="6">
    <source>
        <dbReference type="Proteomes" id="UP000249616"/>
    </source>
</evidence>
<dbReference type="InterPro" id="IPR036291">
    <property type="entry name" value="NAD(P)-bd_dom_sf"/>
</dbReference>
<dbReference type="PRINTS" id="PR00080">
    <property type="entry name" value="SDRFAMILY"/>
</dbReference>
<dbReference type="GO" id="GO:0016616">
    <property type="term" value="F:oxidoreductase activity, acting on the CH-OH group of donors, NAD or NADP as acceptor"/>
    <property type="evidence" value="ECO:0007669"/>
    <property type="project" value="UniProtKB-ARBA"/>
</dbReference>
<dbReference type="InterPro" id="IPR002347">
    <property type="entry name" value="SDR_fam"/>
</dbReference>
<protein>
    <submittedName>
        <fullName evidence="5">Oxidoreductase</fullName>
    </submittedName>
</protein>
<dbReference type="PANTHER" id="PTHR43391">
    <property type="entry name" value="RETINOL DEHYDROGENASE-RELATED"/>
    <property type="match status" value="1"/>
</dbReference>
<dbReference type="EMBL" id="CP030073">
    <property type="protein sequence ID" value="AWW41399.1"/>
    <property type="molecule type" value="Genomic_DNA"/>
</dbReference>
<dbReference type="Proteomes" id="UP000249616">
    <property type="component" value="Chromosome"/>
</dbReference>
<evidence type="ECO:0000256" key="3">
    <source>
        <dbReference type="RuleBase" id="RU000363"/>
    </source>
</evidence>
<dbReference type="SUPFAM" id="SSF51735">
    <property type="entry name" value="NAD(P)-binding Rossmann-fold domains"/>
    <property type="match status" value="1"/>
</dbReference>
<dbReference type="Pfam" id="PF00106">
    <property type="entry name" value="adh_short"/>
    <property type="match status" value="1"/>
</dbReference>
<gene>
    <name evidence="5" type="ORF">DN051_35940</name>
</gene>
<dbReference type="InterPro" id="IPR057326">
    <property type="entry name" value="KR_dom"/>
</dbReference>
<dbReference type="GO" id="GO:0005829">
    <property type="term" value="C:cytosol"/>
    <property type="evidence" value="ECO:0007669"/>
    <property type="project" value="TreeGrafter"/>
</dbReference>
<dbReference type="PRINTS" id="PR00081">
    <property type="entry name" value="GDHRDH"/>
</dbReference>
<organism evidence="5 6">
    <name type="scientific">Streptomyces cadmiisoli</name>
    <dbReference type="NCBI Taxonomy" id="2184053"/>
    <lineage>
        <taxon>Bacteria</taxon>
        <taxon>Bacillati</taxon>
        <taxon>Actinomycetota</taxon>
        <taxon>Actinomycetes</taxon>
        <taxon>Kitasatosporales</taxon>
        <taxon>Streptomycetaceae</taxon>
        <taxon>Streptomyces</taxon>
        <taxon>Streptomyces aurantiacus group</taxon>
    </lineage>
</organism>
<name>A0A2Z4J8L6_9ACTN</name>
<keyword evidence="2" id="KW-0560">Oxidoreductase</keyword>
<dbReference type="PANTHER" id="PTHR43391:SF86">
    <property type="entry name" value="SHORT-CHAIN DEHYDROGENASE_REDUCTASE FAMILY PROTEIN"/>
    <property type="match status" value="1"/>
</dbReference>
<keyword evidence="6" id="KW-1185">Reference proteome</keyword>
<dbReference type="FunFam" id="3.40.50.720:FF:000047">
    <property type="entry name" value="NADP-dependent L-serine/L-allo-threonine dehydrogenase"/>
    <property type="match status" value="1"/>
</dbReference>
<dbReference type="AlphaFoldDB" id="A0A2Z4J8L6"/>
<comment type="similarity">
    <text evidence="1 3">Belongs to the short-chain dehydrogenases/reductases (SDR) family.</text>
</comment>
<evidence type="ECO:0000256" key="2">
    <source>
        <dbReference type="ARBA" id="ARBA00023002"/>
    </source>
</evidence>
<evidence type="ECO:0000313" key="5">
    <source>
        <dbReference type="EMBL" id="AWW41399.1"/>
    </source>
</evidence>
<sequence>MARRPSGIRPAPHHASLGEHVNNTLEGKVVLVTGASSGIGRATALALSKAGARVAVGARRADRLKELAQEAPGEILVLEVDVTDQQSVRDAVEATVDRFGALDALVNNAGVMLSGMILNADTAEWTRMVETNLLGSMYAVHAALPHLLRSKGAVVQISSTSGRISSAASGVYAATKSGINAFAEALRQEVTAEGVRVVVVEPGFVSTELTSHITDPAIQTMAKNMAESMRTLQPEDIAGAVVYALTQPEHVAVNEILIRPTDQTR</sequence>
<proteinExistence type="inferred from homology"/>
<dbReference type="PROSITE" id="PS00061">
    <property type="entry name" value="ADH_SHORT"/>
    <property type="match status" value="1"/>
</dbReference>
<accession>A0A2Z4J8L6</accession>
<dbReference type="InterPro" id="IPR020904">
    <property type="entry name" value="Sc_DH/Rdtase_CS"/>
</dbReference>
<evidence type="ECO:0000259" key="4">
    <source>
        <dbReference type="SMART" id="SM00822"/>
    </source>
</evidence>